<keyword evidence="3" id="KW-1185">Reference proteome</keyword>
<proteinExistence type="predicted"/>
<evidence type="ECO:0000313" key="2">
    <source>
        <dbReference type="EMBL" id="TGO20536.1"/>
    </source>
</evidence>
<dbReference type="Proteomes" id="UP000297910">
    <property type="component" value="Unassembled WGS sequence"/>
</dbReference>
<comment type="caution">
    <text evidence="2">The sequence shown here is derived from an EMBL/GenBank/DDBJ whole genome shotgun (WGS) entry which is preliminary data.</text>
</comment>
<organism evidence="2 3">
    <name type="scientific">Botrytis paeoniae</name>
    <dbReference type="NCBI Taxonomy" id="278948"/>
    <lineage>
        <taxon>Eukaryota</taxon>
        <taxon>Fungi</taxon>
        <taxon>Dikarya</taxon>
        <taxon>Ascomycota</taxon>
        <taxon>Pezizomycotina</taxon>
        <taxon>Leotiomycetes</taxon>
        <taxon>Helotiales</taxon>
        <taxon>Sclerotiniaceae</taxon>
        <taxon>Botrytis</taxon>
    </lineage>
</organism>
<protein>
    <submittedName>
        <fullName evidence="2">Uncharacterized protein</fullName>
    </submittedName>
</protein>
<name>A0A4Z1F8A9_9HELO</name>
<accession>A0A4Z1F8A9</accession>
<sequence>MSSLIPKCLPRTLLLRKTPNITSLRTTFNNHTQRTLLAGFSTRTPVGKSTAAHFPQPRSPEGEAMRLRHPQMQ</sequence>
<reference evidence="2 3" key="1">
    <citation type="submission" date="2017-12" db="EMBL/GenBank/DDBJ databases">
        <title>Comparative genomics of Botrytis spp.</title>
        <authorList>
            <person name="Valero-Jimenez C.A."/>
            <person name="Tapia P."/>
            <person name="Veloso J."/>
            <person name="Silva-Moreno E."/>
            <person name="Staats M."/>
            <person name="Valdes J.H."/>
            <person name="Van Kan J.A.L."/>
        </authorList>
    </citation>
    <scope>NUCLEOTIDE SEQUENCE [LARGE SCALE GENOMIC DNA]</scope>
    <source>
        <strain evidence="2 3">Bp0003</strain>
    </source>
</reference>
<gene>
    <name evidence="2" type="ORF">BPAE_0287g00050</name>
</gene>
<evidence type="ECO:0000256" key="1">
    <source>
        <dbReference type="SAM" id="MobiDB-lite"/>
    </source>
</evidence>
<feature type="region of interest" description="Disordered" evidence="1">
    <location>
        <begin position="41"/>
        <end position="73"/>
    </location>
</feature>
<dbReference type="AlphaFoldDB" id="A0A4Z1F8A9"/>
<dbReference type="EMBL" id="PQXI01000286">
    <property type="protein sequence ID" value="TGO20536.1"/>
    <property type="molecule type" value="Genomic_DNA"/>
</dbReference>
<evidence type="ECO:0000313" key="3">
    <source>
        <dbReference type="Proteomes" id="UP000297910"/>
    </source>
</evidence>